<feature type="domain" description="HTH araC/xylS-type" evidence="4">
    <location>
        <begin position="191"/>
        <end position="289"/>
    </location>
</feature>
<dbReference type="STRING" id="1619234.SAMN05421730_102628"/>
<keyword evidence="6" id="KW-1185">Reference proteome</keyword>
<evidence type="ECO:0000256" key="3">
    <source>
        <dbReference type="ARBA" id="ARBA00023163"/>
    </source>
</evidence>
<dbReference type="InterPro" id="IPR014710">
    <property type="entry name" value="RmlC-like_jellyroll"/>
</dbReference>
<accession>A0A1D3TX08</accession>
<evidence type="ECO:0000256" key="1">
    <source>
        <dbReference type="ARBA" id="ARBA00023015"/>
    </source>
</evidence>
<dbReference type="Gene3D" id="1.10.10.60">
    <property type="entry name" value="Homeodomain-like"/>
    <property type="match status" value="2"/>
</dbReference>
<dbReference type="SUPFAM" id="SSF46689">
    <property type="entry name" value="Homeodomain-like"/>
    <property type="match status" value="2"/>
</dbReference>
<dbReference type="SMART" id="SM00342">
    <property type="entry name" value="HTH_ARAC"/>
    <property type="match status" value="1"/>
</dbReference>
<reference evidence="5 6" key="1">
    <citation type="submission" date="2016-09" db="EMBL/GenBank/DDBJ databases">
        <authorList>
            <person name="Capua I."/>
            <person name="De Benedictis P."/>
            <person name="Joannis T."/>
            <person name="Lombin L.H."/>
            <person name="Cattoli G."/>
        </authorList>
    </citation>
    <scope>NUCLEOTIDE SEQUENCE [LARGE SCALE GENOMIC DNA]</scope>
    <source>
        <strain evidence="5 6">GluBS11</strain>
    </source>
</reference>
<dbReference type="GO" id="GO:0003700">
    <property type="term" value="F:DNA-binding transcription factor activity"/>
    <property type="evidence" value="ECO:0007669"/>
    <property type="project" value="InterPro"/>
</dbReference>
<dbReference type="InterPro" id="IPR018060">
    <property type="entry name" value="HTH_AraC"/>
</dbReference>
<dbReference type="PANTHER" id="PTHR43280:SF2">
    <property type="entry name" value="HTH-TYPE TRANSCRIPTIONAL REGULATOR EXSA"/>
    <property type="match status" value="1"/>
</dbReference>
<dbReference type="PROSITE" id="PS01124">
    <property type="entry name" value="HTH_ARAC_FAMILY_2"/>
    <property type="match status" value="1"/>
</dbReference>
<dbReference type="Pfam" id="PF12833">
    <property type="entry name" value="HTH_18"/>
    <property type="match status" value="1"/>
</dbReference>
<dbReference type="SUPFAM" id="SSF51215">
    <property type="entry name" value="Regulatory protein AraC"/>
    <property type="match status" value="1"/>
</dbReference>
<dbReference type="InterPro" id="IPR009057">
    <property type="entry name" value="Homeodomain-like_sf"/>
</dbReference>
<dbReference type="Proteomes" id="UP000199315">
    <property type="component" value="Unassembled WGS sequence"/>
</dbReference>
<evidence type="ECO:0000313" key="6">
    <source>
        <dbReference type="Proteomes" id="UP000199315"/>
    </source>
</evidence>
<evidence type="ECO:0000256" key="2">
    <source>
        <dbReference type="ARBA" id="ARBA00023125"/>
    </source>
</evidence>
<sequence length="308" mass="36495">MAKKKTKVEFRYYEIPPDEMILALLGDSWIRPYGMGADFLHFHNFLEIGYCHWGTGELVIGEQSYRFEENMIEIVPPNLPHTTNSDQGTESFWEWMYFDMEKYLNSIYKEDPQFVQKLLERIYREPYILRAEEHPALAGILRSIIMEMKNKKKYYQESAKGYLHALIVEILRLDDHEESKRRTKQKMGQIADALQFVADHYREEIKILQLAESCNMSESHFRRIFLETMNMKPGDYLNLVRVQNACEIIKKTNVSMEDVAYRVGFETVSTFNRNFKKLTGLSPYQWKRSADNFEGKLLNYKISAQKGW</sequence>
<keyword evidence="1" id="KW-0805">Transcription regulation</keyword>
<proteinExistence type="predicted"/>
<dbReference type="GO" id="GO:0043565">
    <property type="term" value="F:sequence-specific DNA binding"/>
    <property type="evidence" value="ECO:0007669"/>
    <property type="project" value="InterPro"/>
</dbReference>
<evidence type="ECO:0000259" key="4">
    <source>
        <dbReference type="PROSITE" id="PS01124"/>
    </source>
</evidence>
<keyword evidence="2 5" id="KW-0238">DNA-binding</keyword>
<gene>
    <name evidence="5" type="ORF">SAMN05421730_102628</name>
</gene>
<dbReference type="PANTHER" id="PTHR43280">
    <property type="entry name" value="ARAC-FAMILY TRANSCRIPTIONAL REGULATOR"/>
    <property type="match status" value="1"/>
</dbReference>
<dbReference type="Gene3D" id="2.60.120.10">
    <property type="entry name" value="Jelly Rolls"/>
    <property type="match status" value="1"/>
</dbReference>
<dbReference type="AlphaFoldDB" id="A0A1D3TX08"/>
<dbReference type="EMBL" id="FMKA01000026">
    <property type="protein sequence ID" value="SCP98798.1"/>
    <property type="molecule type" value="Genomic_DNA"/>
</dbReference>
<dbReference type="PROSITE" id="PS00041">
    <property type="entry name" value="HTH_ARAC_FAMILY_1"/>
    <property type="match status" value="1"/>
</dbReference>
<protein>
    <submittedName>
        <fullName evidence="5">AraC-type DNA-binding protein</fullName>
    </submittedName>
</protein>
<evidence type="ECO:0000313" key="5">
    <source>
        <dbReference type="EMBL" id="SCP98798.1"/>
    </source>
</evidence>
<dbReference type="Pfam" id="PF02311">
    <property type="entry name" value="AraC_binding"/>
    <property type="match status" value="1"/>
</dbReference>
<name>A0A1D3TX08_9FIRM</name>
<dbReference type="InterPro" id="IPR037923">
    <property type="entry name" value="HTH-like"/>
</dbReference>
<dbReference type="InterPro" id="IPR018062">
    <property type="entry name" value="HTH_AraC-typ_CS"/>
</dbReference>
<keyword evidence="3" id="KW-0804">Transcription</keyword>
<dbReference type="InterPro" id="IPR003313">
    <property type="entry name" value="AraC-bd"/>
</dbReference>
<organism evidence="5 6">
    <name type="scientific">Anaerobium acetethylicum</name>
    <dbReference type="NCBI Taxonomy" id="1619234"/>
    <lineage>
        <taxon>Bacteria</taxon>
        <taxon>Bacillati</taxon>
        <taxon>Bacillota</taxon>
        <taxon>Clostridia</taxon>
        <taxon>Lachnospirales</taxon>
        <taxon>Lachnospiraceae</taxon>
        <taxon>Anaerobium</taxon>
    </lineage>
</organism>
<dbReference type="RefSeq" id="WP_169823730.1">
    <property type="nucleotide sequence ID" value="NZ_FMKA01000026.1"/>
</dbReference>